<feature type="region of interest" description="Disordered" evidence="3">
    <location>
        <begin position="31"/>
        <end position="52"/>
    </location>
</feature>
<dbReference type="EMBL" id="JAFEMO010000015">
    <property type="protein sequence ID" value="KAH7544268.1"/>
    <property type="molecule type" value="Genomic_DNA"/>
</dbReference>
<evidence type="ECO:0000256" key="1">
    <source>
        <dbReference type="ARBA" id="ARBA00022884"/>
    </source>
</evidence>
<dbReference type="InterPro" id="IPR000504">
    <property type="entry name" value="RRM_dom"/>
</dbReference>
<protein>
    <recommendedName>
        <fullName evidence="4">RRM domain-containing protein</fullName>
    </recommendedName>
</protein>
<comment type="caution">
    <text evidence="5">The sequence shown here is derived from an EMBL/GenBank/DDBJ whole genome shotgun (WGS) entry which is preliminary data.</text>
</comment>
<evidence type="ECO:0000256" key="3">
    <source>
        <dbReference type="SAM" id="MobiDB-lite"/>
    </source>
</evidence>
<evidence type="ECO:0000313" key="6">
    <source>
        <dbReference type="Proteomes" id="UP000827721"/>
    </source>
</evidence>
<sequence>MALRAVAAPRCVRRFFSTSTLPAFNPPLPTKEAPLQKPNPEPNTNLCISGLNKRTTTSEKLREKASEFGEVVHAKVVTDRVSGYSRGFGFVEYATLEDAAKGIEGMDGKFLDGWVIFAEYARPRAPRMQPSGNMSSPYGNRSPSYHHQ</sequence>
<dbReference type="PANTHER" id="PTHR48029">
    <property type="entry name" value="NUCLEOLAR PROTEIN 8"/>
    <property type="match status" value="1"/>
</dbReference>
<keyword evidence="6" id="KW-1185">Reference proteome</keyword>
<accession>A0ABQ8H255</accession>
<evidence type="ECO:0000259" key="4">
    <source>
        <dbReference type="PROSITE" id="PS50102"/>
    </source>
</evidence>
<reference evidence="5 6" key="1">
    <citation type="submission" date="2021-02" db="EMBL/GenBank/DDBJ databases">
        <title>Plant Genome Project.</title>
        <authorList>
            <person name="Zhang R.-G."/>
        </authorList>
    </citation>
    <scope>NUCLEOTIDE SEQUENCE [LARGE SCALE GENOMIC DNA]</scope>
    <source>
        <tissue evidence="5">Leaves</tissue>
    </source>
</reference>
<feature type="region of interest" description="Disordered" evidence="3">
    <location>
        <begin position="125"/>
        <end position="148"/>
    </location>
</feature>
<evidence type="ECO:0000256" key="2">
    <source>
        <dbReference type="PROSITE-ProRule" id="PRU00176"/>
    </source>
</evidence>
<dbReference type="PANTHER" id="PTHR48029:SF1">
    <property type="entry name" value="NUCLEOLAR PROTEIN 8"/>
    <property type="match status" value="1"/>
</dbReference>
<dbReference type="SMART" id="SM00360">
    <property type="entry name" value="RRM"/>
    <property type="match status" value="1"/>
</dbReference>
<organism evidence="5 6">
    <name type="scientific">Xanthoceras sorbifolium</name>
    <dbReference type="NCBI Taxonomy" id="99658"/>
    <lineage>
        <taxon>Eukaryota</taxon>
        <taxon>Viridiplantae</taxon>
        <taxon>Streptophyta</taxon>
        <taxon>Embryophyta</taxon>
        <taxon>Tracheophyta</taxon>
        <taxon>Spermatophyta</taxon>
        <taxon>Magnoliopsida</taxon>
        <taxon>eudicotyledons</taxon>
        <taxon>Gunneridae</taxon>
        <taxon>Pentapetalae</taxon>
        <taxon>rosids</taxon>
        <taxon>malvids</taxon>
        <taxon>Sapindales</taxon>
        <taxon>Sapindaceae</taxon>
        <taxon>Xanthoceroideae</taxon>
        <taxon>Xanthoceras</taxon>
    </lineage>
</organism>
<name>A0ABQ8H255_9ROSI</name>
<gene>
    <name evidence="5" type="ORF">JRO89_XS15G0138400</name>
</gene>
<feature type="compositionally biased region" description="Polar residues" evidence="3">
    <location>
        <begin position="130"/>
        <end position="148"/>
    </location>
</feature>
<dbReference type="Proteomes" id="UP000827721">
    <property type="component" value="Unassembled WGS sequence"/>
</dbReference>
<proteinExistence type="predicted"/>
<dbReference type="Gene3D" id="3.30.70.330">
    <property type="match status" value="1"/>
</dbReference>
<keyword evidence="1 2" id="KW-0694">RNA-binding</keyword>
<dbReference type="InterPro" id="IPR035979">
    <property type="entry name" value="RBD_domain_sf"/>
</dbReference>
<dbReference type="InterPro" id="IPR012677">
    <property type="entry name" value="Nucleotide-bd_a/b_plait_sf"/>
</dbReference>
<feature type="compositionally biased region" description="Polar residues" evidence="3">
    <location>
        <begin position="42"/>
        <end position="52"/>
    </location>
</feature>
<dbReference type="SUPFAM" id="SSF54928">
    <property type="entry name" value="RNA-binding domain, RBD"/>
    <property type="match status" value="1"/>
</dbReference>
<evidence type="ECO:0000313" key="5">
    <source>
        <dbReference type="EMBL" id="KAH7544268.1"/>
    </source>
</evidence>
<dbReference type="PROSITE" id="PS50102">
    <property type="entry name" value="RRM"/>
    <property type="match status" value="1"/>
</dbReference>
<feature type="domain" description="RRM" evidence="4">
    <location>
        <begin position="44"/>
        <end position="123"/>
    </location>
</feature>
<dbReference type="Pfam" id="PF00076">
    <property type="entry name" value="RRM_1"/>
    <property type="match status" value="1"/>
</dbReference>